<keyword evidence="3" id="KW-1185">Reference proteome</keyword>
<evidence type="ECO:0000313" key="2">
    <source>
        <dbReference type="EMBL" id="KAF2725137.1"/>
    </source>
</evidence>
<dbReference type="Proteomes" id="UP000799441">
    <property type="component" value="Unassembled WGS sequence"/>
</dbReference>
<evidence type="ECO:0000313" key="3">
    <source>
        <dbReference type="Proteomes" id="UP000799441"/>
    </source>
</evidence>
<comment type="caution">
    <text evidence="2">The sequence shown here is derived from an EMBL/GenBank/DDBJ whole genome shotgun (WGS) entry which is preliminary data.</text>
</comment>
<gene>
    <name evidence="2" type="ORF">K431DRAFT_98298</name>
</gene>
<feature type="compositionally biased region" description="Low complexity" evidence="1">
    <location>
        <begin position="59"/>
        <end position="70"/>
    </location>
</feature>
<feature type="compositionally biased region" description="Polar residues" evidence="1">
    <location>
        <begin position="75"/>
        <end position="84"/>
    </location>
</feature>
<protein>
    <submittedName>
        <fullName evidence="2">Uncharacterized protein</fullName>
    </submittedName>
</protein>
<name>A0A9P4QI18_9PEZI</name>
<dbReference type="EMBL" id="MU003768">
    <property type="protein sequence ID" value="KAF2725137.1"/>
    <property type="molecule type" value="Genomic_DNA"/>
</dbReference>
<dbReference type="AlphaFoldDB" id="A0A9P4QI18"/>
<accession>A0A9P4QI18</accession>
<reference evidence="2" key="1">
    <citation type="journal article" date="2020" name="Stud. Mycol.">
        <title>101 Dothideomycetes genomes: a test case for predicting lifestyles and emergence of pathogens.</title>
        <authorList>
            <person name="Haridas S."/>
            <person name="Albert R."/>
            <person name="Binder M."/>
            <person name="Bloem J."/>
            <person name="Labutti K."/>
            <person name="Salamov A."/>
            <person name="Andreopoulos B."/>
            <person name="Baker S."/>
            <person name="Barry K."/>
            <person name="Bills G."/>
            <person name="Bluhm B."/>
            <person name="Cannon C."/>
            <person name="Castanera R."/>
            <person name="Culley D."/>
            <person name="Daum C."/>
            <person name="Ezra D."/>
            <person name="Gonzalez J."/>
            <person name="Henrissat B."/>
            <person name="Kuo A."/>
            <person name="Liang C."/>
            <person name="Lipzen A."/>
            <person name="Lutzoni F."/>
            <person name="Magnuson J."/>
            <person name="Mondo S."/>
            <person name="Nolan M."/>
            <person name="Ohm R."/>
            <person name="Pangilinan J."/>
            <person name="Park H.-J."/>
            <person name="Ramirez L."/>
            <person name="Alfaro M."/>
            <person name="Sun H."/>
            <person name="Tritt A."/>
            <person name="Yoshinaga Y."/>
            <person name="Zwiers L.-H."/>
            <person name="Turgeon B."/>
            <person name="Goodwin S."/>
            <person name="Spatafora J."/>
            <person name="Crous P."/>
            <person name="Grigoriev I."/>
        </authorList>
    </citation>
    <scope>NUCLEOTIDE SEQUENCE</scope>
    <source>
        <strain evidence="2">CBS 116435</strain>
    </source>
</reference>
<organism evidence="2 3">
    <name type="scientific">Polychaeton citri CBS 116435</name>
    <dbReference type="NCBI Taxonomy" id="1314669"/>
    <lineage>
        <taxon>Eukaryota</taxon>
        <taxon>Fungi</taxon>
        <taxon>Dikarya</taxon>
        <taxon>Ascomycota</taxon>
        <taxon>Pezizomycotina</taxon>
        <taxon>Dothideomycetes</taxon>
        <taxon>Dothideomycetidae</taxon>
        <taxon>Capnodiales</taxon>
        <taxon>Capnodiaceae</taxon>
        <taxon>Polychaeton</taxon>
    </lineage>
</organism>
<feature type="region of interest" description="Disordered" evidence="1">
    <location>
        <begin position="46"/>
        <end position="116"/>
    </location>
</feature>
<proteinExistence type="predicted"/>
<evidence type="ECO:0000256" key="1">
    <source>
        <dbReference type="SAM" id="MobiDB-lite"/>
    </source>
</evidence>
<feature type="compositionally biased region" description="Basic and acidic residues" evidence="1">
    <location>
        <begin position="46"/>
        <end position="57"/>
    </location>
</feature>
<feature type="compositionally biased region" description="Pro residues" evidence="1">
    <location>
        <begin position="97"/>
        <end position="107"/>
    </location>
</feature>
<sequence>MHLTRPRWTFQRQCVFVTRSGIKQSLSSGSIMSVRKLVAAMEKKMEGGLDDHGDRRSSVSKSITSSRTSVPAPSPSQDAANEQLGSVMDSTAHHLATPPPPLPPPIPQRSSARVSPVPQALRINKATGNSTSVKETVRASEADVEGPDAASALQTAACTQPTSPLLHLPPCIQHRIYQLVLTYRWPVPIRRLRQVAYYSPTVTDARDSPSVQMYVYQPKGFFEPALLRTCKQVRQGAGQFYYECNGFTAELEGIEDIAMLVEWLGSARDNHVSLTHRLTLSFHPKNAMQIESLRRAFGELNGQSITGSADTLGESLIRAGITVEQLEIRMPDLDAAVHDGSLLGFDRRADTVAVREMWMREVCWHVARAMARRSGESEGKLFECLTGWI</sequence>